<dbReference type="Proteomes" id="UP000248132">
    <property type="component" value="Unassembled WGS sequence"/>
</dbReference>
<dbReference type="EMBL" id="QKMR01000015">
    <property type="protein sequence ID" value="PYG86961.1"/>
    <property type="molecule type" value="Genomic_DNA"/>
</dbReference>
<evidence type="ECO:0000313" key="1">
    <source>
        <dbReference type="EMBL" id="PYG86961.1"/>
    </source>
</evidence>
<dbReference type="RefSeq" id="WP_110462597.1">
    <property type="nucleotide sequence ID" value="NZ_QKMR01000015.1"/>
</dbReference>
<name>A0A318Y4L1_9FIRM</name>
<sequence length="201" mass="23408">MEYFKKRLNSFLRLMEKTNLISMDFIYRLYFMQIFGSKLYYRHKVTSYRSCAFCRYLSYDKLIKKYICSHGEYEACSSLLPCIIPDSSYMSSKTYIEEEAQTPWLFKETCLNFEVLDFKHYFRNFVSFDLNSSVIKLEALEGIVTGQCTGSLPCHICACVNKELYNHCSNIQNSLKAGKCIKIYDTLNKCFSAGSDLSKVS</sequence>
<dbReference type="AlphaFoldDB" id="A0A318Y4L1"/>
<gene>
    <name evidence="1" type="ORF">LY28_02583</name>
</gene>
<comment type="caution">
    <text evidence="1">The sequence shown here is derived from an EMBL/GenBank/DDBJ whole genome shotgun (WGS) entry which is preliminary data.</text>
</comment>
<organism evidence="1 2">
    <name type="scientific">Ruminiclostridium sufflavum DSM 19573</name>
    <dbReference type="NCBI Taxonomy" id="1121337"/>
    <lineage>
        <taxon>Bacteria</taxon>
        <taxon>Bacillati</taxon>
        <taxon>Bacillota</taxon>
        <taxon>Clostridia</taxon>
        <taxon>Eubacteriales</taxon>
        <taxon>Oscillospiraceae</taxon>
        <taxon>Ruminiclostridium</taxon>
    </lineage>
</organism>
<protein>
    <submittedName>
        <fullName evidence="1">Uncharacterized protein</fullName>
    </submittedName>
</protein>
<keyword evidence="2" id="KW-1185">Reference proteome</keyword>
<evidence type="ECO:0000313" key="2">
    <source>
        <dbReference type="Proteomes" id="UP000248132"/>
    </source>
</evidence>
<accession>A0A318Y4L1</accession>
<proteinExistence type="predicted"/>
<dbReference type="OrthoDB" id="1738485at2"/>
<reference evidence="1 2" key="1">
    <citation type="submission" date="2018-06" db="EMBL/GenBank/DDBJ databases">
        <title>Genomic Encyclopedia of Type Strains, Phase I: the one thousand microbial genomes (KMG-I) project.</title>
        <authorList>
            <person name="Kyrpides N."/>
        </authorList>
    </citation>
    <scope>NUCLEOTIDE SEQUENCE [LARGE SCALE GENOMIC DNA]</scope>
    <source>
        <strain evidence="1 2">DSM 19573</strain>
    </source>
</reference>